<evidence type="ECO:0000313" key="3">
    <source>
        <dbReference type="EMBL" id="TKR86106.1"/>
    </source>
</evidence>
<dbReference type="AlphaFoldDB" id="A0A4U5NS65"/>
<keyword evidence="2" id="KW-0812">Transmembrane</keyword>
<keyword evidence="2" id="KW-1133">Transmembrane helix</keyword>
<dbReference type="EMBL" id="RCHU01000922">
    <property type="protein sequence ID" value="TKR86106.1"/>
    <property type="molecule type" value="Genomic_DNA"/>
</dbReference>
<feature type="region of interest" description="Disordered" evidence="1">
    <location>
        <begin position="180"/>
        <end position="218"/>
    </location>
</feature>
<comment type="caution">
    <text evidence="3">The sequence shown here is derived from an EMBL/GenBank/DDBJ whole genome shotgun (WGS) entry which is preliminary data.</text>
</comment>
<keyword evidence="2" id="KW-0472">Membrane</keyword>
<evidence type="ECO:0000256" key="1">
    <source>
        <dbReference type="SAM" id="MobiDB-lite"/>
    </source>
</evidence>
<name>A0A4U5NS65_POPAL</name>
<accession>A0A4U5NS65</accession>
<reference evidence="3" key="1">
    <citation type="submission" date="2018-10" db="EMBL/GenBank/DDBJ databases">
        <title>Population genomic analysis revealed the cold adaptation of white poplar.</title>
        <authorList>
            <person name="Liu Y.-J."/>
        </authorList>
    </citation>
    <scope>NUCLEOTIDE SEQUENCE [LARGE SCALE GENOMIC DNA]</scope>
    <source>
        <strain evidence="3">PAL-ZL1</strain>
    </source>
</reference>
<evidence type="ECO:0000256" key="2">
    <source>
        <dbReference type="SAM" id="Phobius"/>
    </source>
</evidence>
<feature type="compositionally biased region" description="Polar residues" evidence="1">
    <location>
        <begin position="39"/>
        <end position="50"/>
    </location>
</feature>
<protein>
    <submittedName>
        <fullName evidence="3">Uncharacterized protein</fullName>
    </submittedName>
</protein>
<gene>
    <name evidence="3" type="ORF">D5086_0000240090</name>
</gene>
<feature type="transmembrane region" description="Helical" evidence="2">
    <location>
        <begin position="341"/>
        <end position="361"/>
    </location>
</feature>
<sequence>MAKSKKLFITRRSGGGDFELQPSVRAPLRTHRVPLRSLSPIQSDSESSAQGLPPRPKLTFREFASISWALQRDGLHPSLSDRTPYDNSPPAQAGQLAVKHDVSGSPKFPGLVHFPIFTSTASCQILASDVSPSDDSLKFCLIGPLHCDEPTYTKTKLSYARVLIEVDLLGTLPDLVSVQLPNGSTLGQQKSSSKRKPSSSNGHTTASPSTAKSTAEPQLLSGSYPPVVPLATPLTKVTDTPTSWRQPFPRRKRHKVFLANTIASPFAFGPSPCQGPSGIPPSWQFLNCSSAPPGSQQYMGQPNSSHLIIALISRLVPFCGPFLACDGFFPPDTLFSFNNAWTLAVGFVILMLFGMLLSRYARGLAGWVGLKLFDDALLL</sequence>
<feature type="compositionally biased region" description="Polar residues" evidence="1">
    <location>
        <begin position="180"/>
        <end position="189"/>
    </location>
</feature>
<proteinExistence type="predicted"/>
<feature type="compositionally biased region" description="Low complexity" evidence="1">
    <location>
        <begin position="198"/>
        <end position="215"/>
    </location>
</feature>
<organism evidence="3">
    <name type="scientific">Populus alba</name>
    <name type="common">White poplar</name>
    <dbReference type="NCBI Taxonomy" id="43335"/>
    <lineage>
        <taxon>Eukaryota</taxon>
        <taxon>Viridiplantae</taxon>
        <taxon>Streptophyta</taxon>
        <taxon>Embryophyta</taxon>
        <taxon>Tracheophyta</taxon>
        <taxon>Spermatophyta</taxon>
        <taxon>Magnoliopsida</taxon>
        <taxon>eudicotyledons</taxon>
        <taxon>Gunneridae</taxon>
        <taxon>Pentapetalae</taxon>
        <taxon>rosids</taxon>
        <taxon>fabids</taxon>
        <taxon>Malpighiales</taxon>
        <taxon>Salicaceae</taxon>
        <taxon>Saliceae</taxon>
        <taxon>Populus</taxon>
    </lineage>
</organism>
<feature type="region of interest" description="Disordered" evidence="1">
    <location>
        <begin position="31"/>
        <end position="56"/>
    </location>
</feature>